<feature type="region of interest" description="Disordered" evidence="11">
    <location>
        <begin position="1"/>
        <end position="48"/>
    </location>
</feature>
<protein>
    <recommendedName>
        <fullName evidence="2">valine--tRNA ligase</fullName>
        <ecNumber evidence="2">6.1.1.9</ecNumber>
    </recommendedName>
    <alternativeName>
        <fullName evidence="8">Valyl-tRNA synthetase</fullName>
    </alternativeName>
</protein>
<evidence type="ECO:0000313" key="14">
    <source>
        <dbReference type="EnsemblPlants" id="OPUNC03G15920.1"/>
    </source>
</evidence>
<sequence length="1223" mass="138343">MEKQPKVHGPEKTLEKQLDEKTLERKLKKDQKAKEKEEKRIKAKQKEASMLQVQSALDVLKKVEKKHRGKAVENENPEDFIDQDTPNGQKKLLAPQMANQYCPSTVEKSWYAWWESSGYFRADSASTKPPFVIVMPPPNVTGALHIGHALTVAIEDAMIRWRRMSGYNALWVPGVDHAGIAMQVVVEKKLMSERNLTRHDIGPEKFVSEVLKWKERYGGTILNQLHRLGASLDWSREAFTMDEQRSNAVTEAFVRLHKEGLIYRDNRLVNWDCTLLTSISEIEVDHIDLKEETMLKIPGYATPVQFGVLISFAYPLEEGLGEIVVATTRIETMLGDTAIAVHPEDKRYQHLHGRYAVHPFNGRKLKIICDAEIVDPSFGTGAVKITPAHDPNDFEVGRRNNLQFINIFTDDGKINSNGGAQFEGMPRFTARSCIIEALKAKGLYKGAKNTEMSLGICSRTNDVVEPMIKSPQWFVNCNTMAKVGLDALRSKKIEIIPQQYKQDWYRWLENIRDWCVSRQHWWGHRVPAWYVTLEDDHEKTLGSDNDRWVVAKILETGLDILFCWVARMVMMGTQLGGDVPFQKVYLHPIICDTHGRKMCKSLGNVIDPLEVINGMTLEGIVKRLEEGNLDPDELNLERKLKDYPDGIAECGTDALRFALISYASQSDRINLDIKRVVGYRQWCNKLWNAIRFAMGKLGVHYSPPATVNVSIMPPICKWILSALNKATGKTVTSLEAYKFSDATSAIYSWWQYQLCDVFIEAIKPYFFNEPQEFESARAASRDTLWVCLDTGLRLLHPFMPYLTEELWQRLPQPKYSCRQDSIMISEYPSLLEEWTNDNLENEMDIVLDTVNKIRSLKTRTERKERRPAFALCRSQDVTATIKCHQSLIVSLSSISLLKILTENDEIPADCAIAVVNKDLSVYLKLQGAINTEAGREKLRKKRDGIQKLHLAVTHKMDASGYREKAPQSVQEGDMRKHTALLRKLENAIRDQIALVFLYPHLLFQLRLPLAVVDGYRPRLVFSNRCGRGSTRGWLRPAEGVGSEAIGRVRGQGKLPHSREVRAQGPTPVSTRRQPVDDLPLSLTVLLDDGNWRGGLCLLGGGDLRQSTTVDLELHSGRLAKVAADRQWSSGHPWRQLMGGRERGAMQEQRKGTGVGAERSHGGWGNRARAQAAATARELVLDGATTTGGLIVDHRPVLVHPADQLLYSSPASACCCRHEHHAMH</sequence>
<dbReference type="FunFam" id="3.40.50.620:FF:000457">
    <property type="entry name" value="Predicted protein"/>
    <property type="match status" value="1"/>
</dbReference>
<dbReference type="GO" id="GO:0002161">
    <property type="term" value="F:aminoacyl-tRNA deacylase activity"/>
    <property type="evidence" value="ECO:0007669"/>
    <property type="project" value="InterPro"/>
</dbReference>
<evidence type="ECO:0000256" key="10">
    <source>
        <dbReference type="RuleBase" id="RU363035"/>
    </source>
</evidence>
<dbReference type="InterPro" id="IPR009008">
    <property type="entry name" value="Val/Leu/Ile-tRNA-synth_edit"/>
</dbReference>
<dbReference type="InterPro" id="IPR033705">
    <property type="entry name" value="Anticodon_Ia_Val"/>
</dbReference>
<dbReference type="STRING" id="4537.A0A0E0KDE7"/>
<dbReference type="InterPro" id="IPR009080">
    <property type="entry name" value="tRNAsynth_Ia_anticodon-bd"/>
</dbReference>
<keyword evidence="15" id="KW-1185">Reference proteome</keyword>
<dbReference type="eggNOG" id="KOG0432">
    <property type="taxonomic scope" value="Eukaryota"/>
</dbReference>
<dbReference type="CDD" id="cd07962">
    <property type="entry name" value="Anticodon_Ia_Val"/>
    <property type="match status" value="1"/>
</dbReference>
<dbReference type="PANTHER" id="PTHR11946:SF109">
    <property type="entry name" value="VALINE--TRNA LIGASE"/>
    <property type="match status" value="1"/>
</dbReference>
<keyword evidence="6 10" id="KW-0648">Protein biosynthesis</keyword>
<dbReference type="EnsemblPlants" id="OPUNC03G15920.1">
    <property type="protein sequence ID" value="OPUNC03G15920.1"/>
    <property type="gene ID" value="OPUNC03G15920"/>
</dbReference>
<evidence type="ECO:0000256" key="11">
    <source>
        <dbReference type="SAM" id="MobiDB-lite"/>
    </source>
</evidence>
<dbReference type="SUPFAM" id="SSF52374">
    <property type="entry name" value="Nucleotidylyl transferase"/>
    <property type="match status" value="1"/>
</dbReference>
<comment type="catalytic activity">
    <reaction evidence="9">
        <text>tRNA(Val) + L-valine + ATP = L-valyl-tRNA(Val) + AMP + diphosphate</text>
        <dbReference type="Rhea" id="RHEA:10704"/>
        <dbReference type="Rhea" id="RHEA-COMP:9672"/>
        <dbReference type="Rhea" id="RHEA-COMP:9708"/>
        <dbReference type="ChEBI" id="CHEBI:30616"/>
        <dbReference type="ChEBI" id="CHEBI:33019"/>
        <dbReference type="ChEBI" id="CHEBI:57762"/>
        <dbReference type="ChEBI" id="CHEBI:78442"/>
        <dbReference type="ChEBI" id="CHEBI:78537"/>
        <dbReference type="ChEBI" id="CHEBI:456215"/>
        <dbReference type="EC" id="6.1.1.9"/>
    </reaction>
</comment>
<evidence type="ECO:0000256" key="6">
    <source>
        <dbReference type="ARBA" id="ARBA00022917"/>
    </source>
</evidence>
<dbReference type="Gene3D" id="1.10.287.380">
    <property type="entry name" value="Valyl-tRNA synthetase, C-terminal domain"/>
    <property type="match status" value="1"/>
</dbReference>
<dbReference type="Gene3D" id="3.90.740.10">
    <property type="entry name" value="Valyl/Leucyl/Isoleucyl-tRNA synthetase, editing domain"/>
    <property type="match status" value="1"/>
</dbReference>
<dbReference type="GO" id="GO:0006438">
    <property type="term" value="P:valyl-tRNA aminoacylation"/>
    <property type="evidence" value="ECO:0007669"/>
    <property type="project" value="InterPro"/>
</dbReference>
<evidence type="ECO:0000256" key="4">
    <source>
        <dbReference type="ARBA" id="ARBA00022741"/>
    </source>
</evidence>
<keyword evidence="4 10" id="KW-0547">Nucleotide-binding</keyword>
<dbReference type="PRINTS" id="PR00986">
    <property type="entry name" value="TRNASYNTHVAL"/>
</dbReference>
<evidence type="ECO:0000259" key="12">
    <source>
        <dbReference type="Pfam" id="PF00133"/>
    </source>
</evidence>
<dbReference type="FunFam" id="3.90.740.10:FF:000005">
    <property type="entry name" value="Valine--tRNA ligase, mitochondrial"/>
    <property type="match status" value="1"/>
</dbReference>
<dbReference type="GO" id="GO:0004832">
    <property type="term" value="F:valine-tRNA ligase activity"/>
    <property type="evidence" value="ECO:0007669"/>
    <property type="project" value="UniProtKB-EC"/>
</dbReference>
<organism evidence="14">
    <name type="scientific">Oryza punctata</name>
    <name type="common">Red rice</name>
    <dbReference type="NCBI Taxonomy" id="4537"/>
    <lineage>
        <taxon>Eukaryota</taxon>
        <taxon>Viridiplantae</taxon>
        <taxon>Streptophyta</taxon>
        <taxon>Embryophyta</taxon>
        <taxon>Tracheophyta</taxon>
        <taxon>Spermatophyta</taxon>
        <taxon>Magnoliopsida</taxon>
        <taxon>Liliopsida</taxon>
        <taxon>Poales</taxon>
        <taxon>Poaceae</taxon>
        <taxon>BOP clade</taxon>
        <taxon>Oryzoideae</taxon>
        <taxon>Oryzeae</taxon>
        <taxon>Oryzinae</taxon>
        <taxon>Oryza</taxon>
    </lineage>
</organism>
<dbReference type="Proteomes" id="UP000026962">
    <property type="component" value="Chromosome 3"/>
</dbReference>
<evidence type="ECO:0000256" key="3">
    <source>
        <dbReference type="ARBA" id="ARBA00022598"/>
    </source>
</evidence>
<dbReference type="EC" id="6.1.1.9" evidence="2"/>
<dbReference type="Gene3D" id="1.10.730.10">
    <property type="entry name" value="Isoleucyl-tRNA Synthetase, Domain 1"/>
    <property type="match status" value="1"/>
</dbReference>
<dbReference type="GO" id="GO:0048608">
    <property type="term" value="P:reproductive structure development"/>
    <property type="evidence" value="ECO:0007669"/>
    <property type="project" value="UniProtKB-ARBA"/>
</dbReference>
<evidence type="ECO:0000256" key="7">
    <source>
        <dbReference type="ARBA" id="ARBA00023146"/>
    </source>
</evidence>
<dbReference type="InterPro" id="IPR002303">
    <property type="entry name" value="Valyl-tRNA_ligase"/>
</dbReference>
<dbReference type="InterPro" id="IPR002300">
    <property type="entry name" value="aa-tRNA-synth_Ia"/>
</dbReference>
<dbReference type="GO" id="GO:0005524">
    <property type="term" value="F:ATP binding"/>
    <property type="evidence" value="ECO:0007669"/>
    <property type="project" value="UniProtKB-KW"/>
</dbReference>
<dbReference type="PANTHER" id="PTHR11946">
    <property type="entry name" value="VALYL-TRNA SYNTHETASES"/>
    <property type="match status" value="1"/>
</dbReference>
<keyword evidence="7 10" id="KW-0030">Aminoacyl-tRNA synthetase</keyword>
<dbReference type="InterPro" id="IPR001412">
    <property type="entry name" value="aa-tRNA-synth_I_CS"/>
</dbReference>
<dbReference type="Pfam" id="PF00133">
    <property type="entry name" value="tRNA-synt_1"/>
    <property type="match status" value="2"/>
</dbReference>
<evidence type="ECO:0000256" key="1">
    <source>
        <dbReference type="ARBA" id="ARBA00005594"/>
    </source>
</evidence>
<dbReference type="Gramene" id="OPUNC03G15920.1">
    <property type="protein sequence ID" value="OPUNC03G15920.1"/>
    <property type="gene ID" value="OPUNC03G15920"/>
</dbReference>
<evidence type="ECO:0000256" key="9">
    <source>
        <dbReference type="ARBA" id="ARBA00047552"/>
    </source>
</evidence>
<dbReference type="SUPFAM" id="SSF47323">
    <property type="entry name" value="Anticodon-binding domain of a subclass of class I aminoacyl-tRNA synthetases"/>
    <property type="match status" value="1"/>
</dbReference>
<dbReference type="InterPro" id="IPR013155">
    <property type="entry name" value="M/V/L/I-tRNA-synth_anticd-bd"/>
</dbReference>
<keyword evidence="3 10" id="KW-0436">Ligase</keyword>
<dbReference type="GO" id="GO:0005829">
    <property type="term" value="C:cytosol"/>
    <property type="evidence" value="ECO:0007669"/>
    <property type="project" value="TreeGrafter"/>
</dbReference>
<dbReference type="InterPro" id="IPR014729">
    <property type="entry name" value="Rossmann-like_a/b/a_fold"/>
</dbReference>
<evidence type="ECO:0000313" key="15">
    <source>
        <dbReference type="Proteomes" id="UP000026962"/>
    </source>
</evidence>
<dbReference type="OMA" id="PKYSCRQ"/>
<evidence type="ECO:0000256" key="5">
    <source>
        <dbReference type="ARBA" id="ARBA00022840"/>
    </source>
</evidence>
<reference evidence="14" key="1">
    <citation type="submission" date="2015-04" db="UniProtKB">
        <authorList>
            <consortium name="EnsemblPlants"/>
        </authorList>
    </citation>
    <scope>IDENTIFICATION</scope>
</reference>
<keyword evidence="5 10" id="KW-0067">ATP-binding</keyword>
<comment type="similarity">
    <text evidence="1 10">Belongs to the class-I aminoacyl-tRNA synthetase family.</text>
</comment>
<dbReference type="PROSITE" id="PS00178">
    <property type="entry name" value="AA_TRNA_LIGASE_I"/>
    <property type="match status" value="1"/>
</dbReference>
<name>A0A0E0KDE7_ORYPU</name>
<feature type="region of interest" description="Disordered" evidence="11">
    <location>
        <begin position="1050"/>
        <end position="1074"/>
    </location>
</feature>
<dbReference type="FunFam" id="1.10.730.10:FF:000009">
    <property type="entry name" value="Valine--tRNA ligase, mitochondrial"/>
    <property type="match status" value="1"/>
</dbReference>
<feature type="domain" description="Aminoacyl-tRNA synthetase class Ia" evidence="12">
    <location>
        <begin position="547"/>
        <end position="671"/>
    </location>
</feature>
<accession>A0A0E0KDE7</accession>
<dbReference type="InterPro" id="IPR037118">
    <property type="entry name" value="Val-tRNA_synth_C_sf"/>
</dbReference>
<dbReference type="AlphaFoldDB" id="A0A0E0KDE7"/>
<evidence type="ECO:0000256" key="2">
    <source>
        <dbReference type="ARBA" id="ARBA00013169"/>
    </source>
</evidence>
<dbReference type="SUPFAM" id="SSF50677">
    <property type="entry name" value="ValRS/IleRS/LeuRS editing domain"/>
    <property type="match status" value="1"/>
</dbReference>
<evidence type="ECO:0000256" key="8">
    <source>
        <dbReference type="ARBA" id="ARBA00029936"/>
    </source>
</evidence>
<feature type="domain" description="Aminoacyl-tRNA synthetase class Ia" evidence="12">
    <location>
        <begin position="110"/>
        <end position="535"/>
    </location>
</feature>
<dbReference type="GO" id="GO:0009791">
    <property type="term" value="P:post-embryonic development"/>
    <property type="evidence" value="ECO:0007669"/>
    <property type="project" value="UniProtKB-ARBA"/>
</dbReference>
<feature type="domain" description="Methionyl/Valyl/Leucyl/Isoleucyl-tRNA synthetase anticodon-binding" evidence="13">
    <location>
        <begin position="717"/>
        <end position="866"/>
    </location>
</feature>
<feature type="compositionally biased region" description="Basic and acidic residues" evidence="11">
    <location>
        <begin position="1"/>
        <end position="47"/>
    </location>
</feature>
<dbReference type="Pfam" id="PF08264">
    <property type="entry name" value="Anticodon_1"/>
    <property type="match status" value="1"/>
</dbReference>
<reference evidence="14" key="2">
    <citation type="submission" date="2018-05" db="EMBL/GenBank/DDBJ databases">
        <title>OpunRS2 (Oryza punctata Reference Sequence Version 2).</title>
        <authorList>
            <person name="Zhang J."/>
            <person name="Kudrna D."/>
            <person name="Lee S."/>
            <person name="Talag J."/>
            <person name="Welchert J."/>
            <person name="Wing R.A."/>
        </authorList>
    </citation>
    <scope>NUCLEOTIDE SEQUENCE [LARGE SCALE GENOMIC DNA]</scope>
</reference>
<dbReference type="Gene3D" id="3.40.50.620">
    <property type="entry name" value="HUPs"/>
    <property type="match status" value="3"/>
</dbReference>
<dbReference type="FunFam" id="3.40.50.620:FF:000020">
    <property type="entry name" value="Valine--tRNA ligase, mitochondrial"/>
    <property type="match status" value="1"/>
</dbReference>
<evidence type="ECO:0000259" key="13">
    <source>
        <dbReference type="Pfam" id="PF08264"/>
    </source>
</evidence>
<proteinExistence type="inferred from homology"/>